<feature type="region of interest" description="Disordered" evidence="1">
    <location>
        <begin position="1"/>
        <end position="54"/>
    </location>
</feature>
<gene>
    <name evidence="2" type="ORF">HPLM_LOCUS5589</name>
</gene>
<evidence type="ECO:0000313" key="3">
    <source>
        <dbReference type="Proteomes" id="UP000268014"/>
    </source>
</evidence>
<keyword evidence="3" id="KW-1185">Reference proteome</keyword>
<dbReference type="Proteomes" id="UP000268014">
    <property type="component" value="Unassembled WGS sequence"/>
</dbReference>
<sequence>MWAPAGPSWLAEHQPMLPPPPANIVPTQSSIDYSPPTKWPRATTPIDSRPTDSLQLGTSADSGLGLSLSFNSPPIVNNRVDQYRMSPGLRTPTSRPGIHLSATPSPFRSFRLSFASPTFSDRALRLSNSENVVGFRIRGGSIEKPRRIYEMAGTHDFPVLNTPVNRCLQMPSTSDDCSPDKTLPMFMGDIFDPQEIESSMADDSGLFGIDVNLQATSTPLPHSPEPFLSSGPSIPPVHNPYADVGMAPVKPGSPILVTKNSPPTPSSFKRAMRDVQRQGILQPRKLLTDNIILPPPAPSTAVEPIHVQHCAKPQVNEIKETVKRKRESSLSDCFEVPKKPLKPYSRRWMRLVTGGTRSQRDMTAAAHAFLDRLPRFKDSW</sequence>
<accession>A0A158QL09</accession>
<organism evidence="4">
    <name type="scientific">Haemonchus placei</name>
    <name type="common">Barber's pole worm</name>
    <dbReference type="NCBI Taxonomy" id="6290"/>
    <lineage>
        <taxon>Eukaryota</taxon>
        <taxon>Metazoa</taxon>
        <taxon>Ecdysozoa</taxon>
        <taxon>Nematoda</taxon>
        <taxon>Chromadorea</taxon>
        <taxon>Rhabditida</taxon>
        <taxon>Rhabditina</taxon>
        <taxon>Rhabditomorpha</taxon>
        <taxon>Strongyloidea</taxon>
        <taxon>Trichostrongylidae</taxon>
        <taxon>Haemonchus</taxon>
    </lineage>
</organism>
<reference evidence="4" key="1">
    <citation type="submission" date="2016-04" db="UniProtKB">
        <authorList>
            <consortium name="WormBaseParasite"/>
        </authorList>
    </citation>
    <scope>IDENTIFICATION</scope>
</reference>
<name>A0A158QL09_HAEPC</name>
<evidence type="ECO:0000256" key="1">
    <source>
        <dbReference type="SAM" id="MobiDB-lite"/>
    </source>
</evidence>
<dbReference type="AlphaFoldDB" id="A0A158QL09"/>
<dbReference type="OMA" id="KWPRATT"/>
<evidence type="ECO:0000313" key="4">
    <source>
        <dbReference type="WBParaSite" id="HPLM_0000559701-mRNA-1"/>
    </source>
</evidence>
<dbReference type="EMBL" id="UZAF01016362">
    <property type="protein sequence ID" value="VDO26486.1"/>
    <property type="molecule type" value="Genomic_DNA"/>
</dbReference>
<reference evidence="2 3" key="2">
    <citation type="submission" date="2018-11" db="EMBL/GenBank/DDBJ databases">
        <authorList>
            <consortium name="Pathogen Informatics"/>
        </authorList>
    </citation>
    <scope>NUCLEOTIDE SEQUENCE [LARGE SCALE GENOMIC DNA]</scope>
    <source>
        <strain evidence="2 3">MHpl1</strain>
    </source>
</reference>
<dbReference type="WBParaSite" id="HPLM_0000559701-mRNA-1">
    <property type="protein sequence ID" value="HPLM_0000559701-mRNA-1"/>
    <property type="gene ID" value="HPLM_0000559701"/>
</dbReference>
<evidence type="ECO:0000313" key="2">
    <source>
        <dbReference type="EMBL" id="VDO26486.1"/>
    </source>
</evidence>
<dbReference type="OrthoDB" id="5864338at2759"/>
<protein>
    <submittedName>
        <fullName evidence="2 4">Uncharacterized protein</fullName>
    </submittedName>
</protein>
<proteinExistence type="predicted"/>